<dbReference type="RefSeq" id="WP_086958543.1">
    <property type="nucleotide sequence ID" value="NZ_FUKS01000007.1"/>
</dbReference>
<keyword evidence="3" id="KW-1185">Reference proteome</keyword>
<dbReference type="Pfam" id="PF11557">
    <property type="entry name" value="Omp_AT"/>
    <property type="match status" value="1"/>
</dbReference>
<evidence type="ECO:0000259" key="1">
    <source>
        <dbReference type="Pfam" id="PF11557"/>
    </source>
</evidence>
<reference evidence="2 3" key="1">
    <citation type="journal article" date="2017" name="Elife">
        <title>Extensive horizontal gene transfer in cheese-associated bacteria.</title>
        <authorList>
            <person name="Bonham K.S."/>
            <person name="Wolfe B.E."/>
            <person name="Dutton R.J."/>
        </authorList>
    </citation>
    <scope>NUCLEOTIDE SEQUENCE [LARGE SCALE GENOMIC DNA]</scope>
    <source>
        <strain evidence="2 3">JB196</strain>
    </source>
</reference>
<evidence type="ECO:0000313" key="3">
    <source>
        <dbReference type="Proteomes" id="UP000252479"/>
    </source>
</evidence>
<gene>
    <name evidence="2" type="ORF">CIK83_12345</name>
</gene>
<accession>A0A368LHM1</accession>
<proteinExistence type="predicted"/>
<name>A0A368LHM1_9VIBR</name>
<sequence>MASVVTAWFAGCIIYFAVILSAQTDEEIRSRAQQNFATAVVLTDSDAIQFGVQNFNPNSITPFKNDDMGNDDSLDLRNKVAVTSFPYSWELNSLSPQVKHEIAVRASYVHFENKVSLDSRPDLPADTDSNEVYDAFFEYRLIYNITDSWNIKYGLGNHFMYFKNKHSYNSRESEQLKPFLDGYAYNTSSRSYIAEPNIELNYELNRKWGYWKYTSSFNYFYGKVWDKKREYDFGNPKGWYMVNGLKANYNLTNWDGFIPSAYTSFKRIDLKGDPEASFGTDNYYEFSVGLLLTPPIFKDYIDNVGIGINMNYGSALKGGSIVLFFNE</sequence>
<dbReference type="GeneID" id="303189711"/>
<dbReference type="InterPro" id="IPR021621">
    <property type="entry name" value="Omp_AT"/>
</dbReference>
<evidence type="ECO:0000313" key="2">
    <source>
        <dbReference type="EMBL" id="RCS70242.1"/>
    </source>
</evidence>
<dbReference type="EMBL" id="QPGL01000002">
    <property type="protein sequence ID" value="RCS70242.1"/>
    <property type="molecule type" value="Genomic_DNA"/>
</dbReference>
<dbReference type="AlphaFoldDB" id="A0A368LHM1"/>
<protein>
    <recommendedName>
        <fullName evidence="1">Solitary outer membrane autotransporter-like beta-barrel domain-containing protein</fullName>
    </recommendedName>
</protein>
<organism evidence="2 3">
    <name type="scientific">Vibrio casei</name>
    <dbReference type="NCBI Taxonomy" id="673372"/>
    <lineage>
        <taxon>Bacteria</taxon>
        <taxon>Pseudomonadati</taxon>
        <taxon>Pseudomonadota</taxon>
        <taxon>Gammaproteobacteria</taxon>
        <taxon>Vibrionales</taxon>
        <taxon>Vibrionaceae</taxon>
        <taxon>Vibrio</taxon>
    </lineage>
</organism>
<feature type="domain" description="Solitary outer membrane autotransporter-like beta-barrel" evidence="1">
    <location>
        <begin position="5"/>
        <end position="327"/>
    </location>
</feature>
<comment type="caution">
    <text evidence="2">The sequence shown here is derived from an EMBL/GenBank/DDBJ whole genome shotgun (WGS) entry which is preliminary data.</text>
</comment>
<dbReference type="Proteomes" id="UP000252479">
    <property type="component" value="Unassembled WGS sequence"/>
</dbReference>